<feature type="region of interest" description="Disordered" evidence="1">
    <location>
        <begin position="112"/>
        <end position="157"/>
    </location>
</feature>
<evidence type="ECO:0000256" key="1">
    <source>
        <dbReference type="SAM" id="MobiDB-lite"/>
    </source>
</evidence>
<feature type="region of interest" description="Disordered" evidence="1">
    <location>
        <begin position="1"/>
        <end position="94"/>
    </location>
</feature>
<dbReference type="Proteomes" id="UP001447188">
    <property type="component" value="Unassembled WGS sequence"/>
</dbReference>
<evidence type="ECO:0000313" key="2">
    <source>
        <dbReference type="EMBL" id="KAL0631048.1"/>
    </source>
</evidence>
<feature type="compositionally biased region" description="Basic residues" evidence="1">
    <location>
        <begin position="20"/>
        <end position="29"/>
    </location>
</feature>
<keyword evidence="3" id="KW-1185">Reference proteome</keyword>
<comment type="caution">
    <text evidence="2">The sequence shown here is derived from an EMBL/GenBank/DDBJ whole genome shotgun (WGS) entry which is preliminary data.</text>
</comment>
<evidence type="ECO:0000313" key="3">
    <source>
        <dbReference type="Proteomes" id="UP001447188"/>
    </source>
</evidence>
<feature type="compositionally biased region" description="Basic and acidic residues" evidence="1">
    <location>
        <begin position="113"/>
        <end position="122"/>
    </location>
</feature>
<organism evidence="2 3">
    <name type="scientific">Discina gigas</name>
    <dbReference type="NCBI Taxonomy" id="1032678"/>
    <lineage>
        <taxon>Eukaryota</taxon>
        <taxon>Fungi</taxon>
        <taxon>Dikarya</taxon>
        <taxon>Ascomycota</taxon>
        <taxon>Pezizomycotina</taxon>
        <taxon>Pezizomycetes</taxon>
        <taxon>Pezizales</taxon>
        <taxon>Discinaceae</taxon>
        <taxon>Discina</taxon>
    </lineage>
</organism>
<accession>A0ABR3G525</accession>
<feature type="compositionally biased region" description="Basic residues" evidence="1">
    <location>
        <begin position="67"/>
        <end position="81"/>
    </location>
</feature>
<protein>
    <submittedName>
        <fullName evidence="2">Uncharacterized protein</fullName>
    </submittedName>
</protein>
<sequence length="157" mass="17551">MGDPDTLETEERLTMPPSHWHSRSKHSLHPKTSQQVHEQGSLRINPPGTPPPGRQVVLPGRHSTSGSRHRQPIPTGHRRGSTRVQTVTKSRRSWTPEIKMLKSELNNAQQEVRVLDTAEARKERKKAVPNGERQYGKHSGDTGKKHSTCQTGARAEG</sequence>
<name>A0ABR3G525_9PEZI</name>
<dbReference type="EMBL" id="JBBBZM010000309">
    <property type="protein sequence ID" value="KAL0631048.1"/>
    <property type="molecule type" value="Genomic_DNA"/>
</dbReference>
<gene>
    <name evidence="2" type="ORF">Q9L58_010097</name>
</gene>
<proteinExistence type="predicted"/>
<reference evidence="2 3" key="1">
    <citation type="submission" date="2024-02" db="EMBL/GenBank/DDBJ databases">
        <title>Discinaceae phylogenomics.</title>
        <authorList>
            <person name="Dirks A.C."/>
            <person name="James T.Y."/>
        </authorList>
    </citation>
    <scope>NUCLEOTIDE SEQUENCE [LARGE SCALE GENOMIC DNA]</scope>
    <source>
        <strain evidence="2 3">ACD0624</strain>
    </source>
</reference>
<feature type="compositionally biased region" description="Basic and acidic residues" evidence="1">
    <location>
        <begin position="134"/>
        <end position="144"/>
    </location>
</feature>